<dbReference type="PROSITE" id="PS50928">
    <property type="entry name" value="ABC_TM1"/>
    <property type="match status" value="1"/>
</dbReference>
<organism evidence="8 9">
    <name type="scientific">Photobacterium rosenbergii</name>
    <dbReference type="NCBI Taxonomy" id="294936"/>
    <lineage>
        <taxon>Bacteria</taxon>
        <taxon>Pseudomonadati</taxon>
        <taxon>Pseudomonadota</taxon>
        <taxon>Gammaproteobacteria</taxon>
        <taxon>Vibrionales</taxon>
        <taxon>Vibrionaceae</taxon>
        <taxon>Photobacterium</taxon>
    </lineage>
</organism>
<feature type="transmembrane region" description="Helical" evidence="6">
    <location>
        <begin position="220"/>
        <end position="243"/>
    </location>
</feature>
<dbReference type="SUPFAM" id="SSF161098">
    <property type="entry name" value="MetI-like"/>
    <property type="match status" value="1"/>
</dbReference>
<evidence type="ECO:0000256" key="2">
    <source>
        <dbReference type="ARBA" id="ARBA00022448"/>
    </source>
</evidence>
<dbReference type="GO" id="GO:0031460">
    <property type="term" value="P:glycine betaine transport"/>
    <property type="evidence" value="ECO:0007669"/>
    <property type="project" value="UniProtKB-ARBA"/>
</dbReference>
<evidence type="ECO:0000256" key="6">
    <source>
        <dbReference type="RuleBase" id="RU363032"/>
    </source>
</evidence>
<feature type="transmembrane region" description="Helical" evidence="6">
    <location>
        <begin position="76"/>
        <end position="97"/>
    </location>
</feature>
<evidence type="ECO:0000259" key="7">
    <source>
        <dbReference type="PROSITE" id="PS50928"/>
    </source>
</evidence>
<comment type="subcellular location">
    <subcellularLocation>
        <location evidence="1 6">Cell membrane</location>
        <topology evidence="1 6">Multi-pass membrane protein</topology>
    </subcellularLocation>
</comment>
<dbReference type="EMBL" id="PYMB01000001">
    <property type="protein sequence ID" value="PSW16750.1"/>
    <property type="molecule type" value="Genomic_DNA"/>
</dbReference>
<sequence length="349" mass="36799">MPGEGFFLADVLMPSHLATFTVLMLLTVLSASTTMLYRLQLILCTASAFILLYSVGASADGLLEGASPFARVSLGSGFWTSLFLLGLLLTDVVIKLNLQGLKRLLFILSVVIGVVAVLKTGALDNLSIIKEYQNQDTFWQQALRHVQLSFGSLVPAILVGIPLGIKCHRSQAVRNGVVPILNVLQTIPSLAMFGILMIPLSYIAVTFPTLSDLGIKGIGAAPAVIALFFYSLLPIVSNTIAGFDKLDGKTLDAARGMGMNARQVLFGIELPLALPVILSGIRIVVTMNIGLVAVAGLIGGGGFGTYIFQGLGQTATDLVILGAFPTLLLSFVSAVLIDAIIEVVKGNKS</sequence>
<feature type="transmembrane region" description="Helical" evidence="6">
    <location>
        <begin position="177"/>
        <end position="200"/>
    </location>
</feature>
<proteinExistence type="inferred from homology"/>
<feature type="transmembrane region" description="Helical" evidence="6">
    <location>
        <begin position="318"/>
        <end position="341"/>
    </location>
</feature>
<comment type="caution">
    <text evidence="8">The sequence shown here is derived from an EMBL/GenBank/DDBJ whole genome shotgun (WGS) entry which is preliminary data.</text>
</comment>
<feature type="transmembrane region" description="Helical" evidence="6">
    <location>
        <begin position="36"/>
        <end position="56"/>
    </location>
</feature>
<feature type="transmembrane region" description="Helical" evidence="6">
    <location>
        <begin position="6"/>
        <end position="29"/>
    </location>
</feature>
<dbReference type="InterPro" id="IPR035906">
    <property type="entry name" value="MetI-like_sf"/>
</dbReference>
<feature type="transmembrane region" description="Helical" evidence="6">
    <location>
        <begin position="142"/>
        <end position="165"/>
    </location>
</feature>
<dbReference type="GO" id="GO:0005886">
    <property type="term" value="C:plasma membrane"/>
    <property type="evidence" value="ECO:0007669"/>
    <property type="project" value="UniProtKB-SubCell"/>
</dbReference>
<evidence type="ECO:0000313" key="8">
    <source>
        <dbReference type="EMBL" id="PSW16750.1"/>
    </source>
</evidence>
<dbReference type="GO" id="GO:0055085">
    <property type="term" value="P:transmembrane transport"/>
    <property type="evidence" value="ECO:0007669"/>
    <property type="project" value="InterPro"/>
</dbReference>
<evidence type="ECO:0000313" key="9">
    <source>
        <dbReference type="Proteomes" id="UP000241346"/>
    </source>
</evidence>
<feature type="domain" description="ABC transmembrane type-1" evidence="7">
    <location>
        <begin position="142"/>
        <end position="337"/>
    </location>
</feature>
<dbReference type="PANTHER" id="PTHR30177:SF30">
    <property type="entry name" value="GLYCINE BETAINE UPTAKE SYSTEM PERMEASE PROTEIN YEHY"/>
    <property type="match status" value="1"/>
</dbReference>
<keyword evidence="5 6" id="KW-0472">Membrane</keyword>
<name>A0A2T3NMM9_9GAMM</name>
<dbReference type="Gene3D" id="1.10.3720.10">
    <property type="entry name" value="MetI-like"/>
    <property type="match status" value="1"/>
</dbReference>
<evidence type="ECO:0000256" key="3">
    <source>
        <dbReference type="ARBA" id="ARBA00022692"/>
    </source>
</evidence>
<gene>
    <name evidence="8" type="ORF">C9J01_00610</name>
</gene>
<keyword evidence="4 6" id="KW-1133">Transmembrane helix</keyword>
<dbReference type="PANTHER" id="PTHR30177">
    <property type="entry name" value="GLYCINE BETAINE/L-PROLINE TRANSPORT SYSTEM PERMEASE PROTEIN PROW"/>
    <property type="match status" value="1"/>
</dbReference>
<accession>A0A2T3NMM9</accession>
<keyword evidence="2 6" id="KW-0813">Transport</keyword>
<feature type="transmembrane region" description="Helical" evidence="6">
    <location>
        <begin position="291"/>
        <end position="311"/>
    </location>
</feature>
<dbReference type="OrthoDB" id="9815258at2"/>
<dbReference type="InterPro" id="IPR000515">
    <property type="entry name" value="MetI-like"/>
</dbReference>
<dbReference type="InterPro" id="IPR051204">
    <property type="entry name" value="ABC_transp_perm/SBD"/>
</dbReference>
<dbReference type="CDD" id="cd06261">
    <property type="entry name" value="TM_PBP2"/>
    <property type="match status" value="1"/>
</dbReference>
<comment type="similarity">
    <text evidence="6">Belongs to the binding-protein-dependent transport system permease family.</text>
</comment>
<evidence type="ECO:0000256" key="1">
    <source>
        <dbReference type="ARBA" id="ARBA00004651"/>
    </source>
</evidence>
<feature type="transmembrane region" description="Helical" evidence="6">
    <location>
        <begin position="104"/>
        <end position="122"/>
    </location>
</feature>
<evidence type="ECO:0000256" key="4">
    <source>
        <dbReference type="ARBA" id="ARBA00022989"/>
    </source>
</evidence>
<dbReference type="Pfam" id="PF00528">
    <property type="entry name" value="BPD_transp_1"/>
    <property type="match status" value="1"/>
</dbReference>
<dbReference type="Proteomes" id="UP000241346">
    <property type="component" value="Unassembled WGS sequence"/>
</dbReference>
<feature type="transmembrane region" description="Helical" evidence="6">
    <location>
        <begin position="264"/>
        <end position="285"/>
    </location>
</feature>
<evidence type="ECO:0000256" key="5">
    <source>
        <dbReference type="ARBA" id="ARBA00023136"/>
    </source>
</evidence>
<keyword evidence="3 6" id="KW-0812">Transmembrane</keyword>
<dbReference type="FunFam" id="1.10.3720.10:FF:000001">
    <property type="entry name" value="Glycine betaine ABC transporter, permease"/>
    <property type="match status" value="1"/>
</dbReference>
<reference evidence="8 9" key="1">
    <citation type="submission" date="2018-03" db="EMBL/GenBank/DDBJ databases">
        <title>Whole genome sequencing of Histamine producing bacteria.</title>
        <authorList>
            <person name="Butler K."/>
        </authorList>
    </citation>
    <scope>NUCLEOTIDE SEQUENCE [LARGE SCALE GENOMIC DNA]</scope>
    <source>
        <strain evidence="8 9">DSM 19138</strain>
    </source>
</reference>
<dbReference type="AlphaFoldDB" id="A0A2T3NMM9"/>
<protein>
    <submittedName>
        <fullName evidence="8">ABC transporter permease</fullName>
    </submittedName>
</protein>